<dbReference type="Pfam" id="PF07727">
    <property type="entry name" value="RVT_2"/>
    <property type="match status" value="1"/>
</dbReference>
<reference evidence="3" key="1">
    <citation type="journal article" date="2019" name="Sci. Rep.">
        <title>Draft genome of Tanacetum cinerariifolium, the natural source of mosquito coil.</title>
        <authorList>
            <person name="Yamashiro T."/>
            <person name="Shiraishi A."/>
            <person name="Satake H."/>
            <person name="Nakayama K."/>
        </authorList>
    </citation>
    <scope>NUCLEOTIDE SEQUENCE</scope>
</reference>
<comment type="caution">
    <text evidence="3">The sequence shown here is derived from an EMBL/GenBank/DDBJ whole genome shotgun (WGS) entry which is preliminary data.</text>
</comment>
<dbReference type="PANTHER" id="PTHR11439">
    <property type="entry name" value="GAG-POL-RELATED RETROTRANSPOSON"/>
    <property type="match status" value="1"/>
</dbReference>
<gene>
    <name evidence="3" type="ORF">Tci_015878</name>
</gene>
<evidence type="ECO:0000313" key="3">
    <source>
        <dbReference type="EMBL" id="GEU43900.1"/>
    </source>
</evidence>
<name>A0A6L2K511_TANCI</name>
<keyword evidence="1" id="KW-0175">Coiled coil</keyword>
<evidence type="ECO:0000259" key="2">
    <source>
        <dbReference type="PROSITE" id="PS50994"/>
    </source>
</evidence>
<dbReference type="GO" id="GO:0003676">
    <property type="term" value="F:nucleic acid binding"/>
    <property type="evidence" value="ECO:0007669"/>
    <property type="project" value="InterPro"/>
</dbReference>
<feature type="domain" description="Integrase catalytic" evidence="2">
    <location>
        <begin position="1021"/>
        <end position="1148"/>
    </location>
</feature>
<sequence length="1639" mass="187620">MTTLADKAILSGADNRSLMLEKDMYDSWKSKMEFYMMNRQHGRMILKSIENGPLLWPTVKENEMTRPKKYSELSAREAIQVDCDVKATNIILQGLPQEVYALGESLRDFYLRFSLLLNDMNIYNIKLEQFQVNTKFLNTLPPEWSKFVTDVELVRDLHTTNVDQLHAYLGHHEYHANESSQYGSPYHSSQYESHAKTSTPFSITYPSNDFQSSVHHDVYNSSSSIPQVEYVQSVHQQSDFSQPDTGLVVLVFLKGNDLIDAINYMMSFLTVVVTSRGDKILWLLVCQDDKHLDQVETIQGNRGLLFVTTVREKDTCQSSKLKAQYAITNNAAYQADDLDAYDSDCVWRICLTMDPIILLSFPTQQDNLILSVIEQLKTQVVNCTKINQDNKNVNEILTAELKRYKDQETLMLKDESRSKMLQKQKNPMMSEKKVNTKQVDYVALNQLSQDFETRFVSQTALSDEQVFRSQNFVNSEEPNLSTRPIIVEVPKELPKVSMVNSSLKKLKFHFASFDVVVKERTTATAITEGTCVTLETELQRDFIEKEYYGKLFIQYTTLEKHCISLEVDTQLKQEIFQRNNSFSQQSAPSFDQLFEINDLKAQSQEKDTIIMKLKERIKSLSGNLKEEKIKKELEEIETINIEFDHRVTKLVTENKHLKQTYKQLYNSIKSPPLKDALSKLKGKAVVDEAVTLHHIYIELLRIDFTPLALKLRNNRTARYDYLKHTQEETATLKEIVENERLLNPLNTSLDYACKSKSAKKPMNRKIWKSTGKVFTTVGYKWRPTGRIFTIVENACPLTRITTTAIVPLRKPNPLESNTTKPVVTLVYLQKPKKDRNKVPVSNSKINKSLVNNKKEPNKSWRSTLNVSSSSTVECRNDHVAKIMGYGDYKIENVTSSRVYFVEGLGHNLFSVGQFCDSDLEVAFYQHTCFIQNLKGVDLLTGSQGKNLYTLSLGDMMASSRICLLSKALKTKSWLWHYRLSYLNFGTINHLARQGLVRGLSKLKFEKYHLCSACAMGKSKKKSHKPKSEDTNQEKLYLLHMDLCGPMRVKSVNGKKYILVIVDDYSRFTWVKCLRSKDEAPDFIIKFLKMIQVRLKVPVRRIRTNNRTEFVNQTLRKYYEKVGISHETSVARSPQQNGVVERCNCTLIEAARTISGPALNEMTPATISSGLVPKPSSSTPYVPPSRNDWDLLFQPLFDELLTPPPSVDPLSPEVIDPIADVIPPEQAVSTGLPSSTTIVQDAPSPRNDPFFGMPIPEVAYAQSSSTVSPHIIMQPDHQIPQHNSKWTKDHPLDNIIGQLSPPVSIRLQLYEQALFCYYDAFLTFMEPKTYKDGILKNKARLVARGYRQEDGIDFEESFAPVARLEAIRIFLAYAAHKNMVVYEMDVKTAFLNVDTPMVEKSKLDEDKEGKVVDPSHYCGMTGTLLYLTASRPDLQFTICICARYQARPTEKHIHAVKRIFRYLRRTVNRGLWYPKDSSVALTAFADADHAGCQYTRHSTSGSLQFLGERLISWSSKRQKSVAIFSTEAEYITLSGCCAQILWMRSQLTDYGIGFNKIPMYSDNKSAIVLWCSSVQHSRSKHIDIRYHFIKEQVENGVIELYFVNTEYQLADLFTKALGRERIEFLINKLGMRSFTPETLK</sequence>
<dbReference type="InterPro" id="IPR001584">
    <property type="entry name" value="Integrase_cat-core"/>
</dbReference>
<accession>A0A6L2K511</accession>
<dbReference type="Pfam" id="PF00665">
    <property type="entry name" value="rve"/>
    <property type="match status" value="1"/>
</dbReference>
<dbReference type="InterPro" id="IPR025724">
    <property type="entry name" value="GAG-pre-integrase_dom"/>
</dbReference>
<dbReference type="InterPro" id="IPR013103">
    <property type="entry name" value="RVT_2"/>
</dbReference>
<organism evidence="3">
    <name type="scientific">Tanacetum cinerariifolium</name>
    <name type="common">Dalmatian daisy</name>
    <name type="synonym">Chrysanthemum cinerariifolium</name>
    <dbReference type="NCBI Taxonomy" id="118510"/>
    <lineage>
        <taxon>Eukaryota</taxon>
        <taxon>Viridiplantae</taxon>
        <taxon>Streptophyta</taxon>
        <taxon>Embryophyta</taxon>
        <taxon>Tracheophyta</taxon>
        <taxon>Spermatophyta</taxon>
        <taxon>Magnoliopsida</taxon>
        <taxon>eudicotyledons</taxon>
        <taxon>Gunneridae</taxon>
        <taxon>Pentapetalae</taxon>
        <taxon>asterids</taxon>
        <taxon>campanulids</taxon>
        <taxon>Asterales</taxon>
        <taxon>Asteraceae</taxon>
        <taxon>Asteroideae</taxon>
        <taxon>Anthemideae</taxon>
        <taxon>Anthemidinae</taxon>
        <taxon>Tanacetum</taxon>
    </lineage>
</organism>
<dbReference type="EMBL" id="BKCJ010001771">
    <property type="protein sequence ID" value="GEU43900.1"/>
    <property type="molecule type" value="Genomic_DNA"/>
</dbReference>
<dbReference type="InterPro" id="IPR036397">
    <property type="entry name" value="RNaseH_sf"/>
</dbReference>
<protein>
    <submittedName>
        <fullName evidence="3">Retrovirus-related Pol polyprotein from transposon TNT 1-94</fullName>
    </submittedName>
</protein>
<dbReference type="PANTHER" id="PTHR11439:SF495">
    <property type="entry name" value="REVERSE TRANSCRIPTASE, RNA-DEPENDENT DNA POLYMERASE-RELATED"/>
    <property type="match status" value="1"/>
</dbReference>
<dbReference type="InterPro" id="IPR012337">
    <property type="entry name" value="RNaseH-like_sf"/>
</dbReference>
<evidence type="ECO:0000256" key="1">
    <source>
        <dbReference type="SAM" id="Coils"/>
    </source>
</evidence>
<feature type="coiled-coil region" evidence="1">
    <location>
        <begin position="596"/>
        <end position="637"/>
    </location>
</feature>
<dbReference type="Pfam" id="PF13976">
    <property type="entry name" value="gag_pre-integrs"/>
    <property type="match status" value="1"/>
</dbReference>
<dbReference type="PROSITE" id="PS50994">
    <property type="entry name" value="INTEGRASE"/>
    <property type="match status" value="1"/>
</dbReference>
<dbReference type="GO" id="GO:0015074">
    <property type="term" value="P:DNA integration"/>
    <property type="evidence" value="ECO:0007669"/>
    <property type="project" value="InterPro"/>
</dbReference>
<dbReference type="Gene3D" id="3.30.420.10">
    <property type="entry name" value="Ribonuclease H-like superfamily/Ribonuclease H"/>
    <property type="match status" value="1"/>
</dbReference>
<dbReference type="SUPFAM" id="SSF53098">
    <property type="entry name" value="Ribonuclease H-like"/>
    <property type="match status" value="1"/>
</dbReference>
<proteinExistence type="predicted"/>
<dbReference type="CDD" id="cd09272">
    <property type="entry name" value="RNase_HI_RT_Ty1"/>
    <property type="match status" value="1"/>
</dbReference>